<proteinExistence type="predicted"/>
<dbReference type="InterPro" id="IPR010343">
    <property type="entry name" value="ArAE_1"/>
</dbReference>
<evidence type="ECO:0000256" key="5">
    <source>
        <dbReference type="ARBA" id="ARBA00023136"/>
    </source>
</evidence>
<reference evidence="9" key="1">
    <citation type="journal article" date="2019" name="Int. J. Syst. Evol. Microbiol.">
        <title>The Global Catalogue of Microorganisms (GCM) 10K type strain sequencing project: providing services to taxonomists for standard genome sequencing and annotation.</title>
        <authorList>
            <consortium name="The Broad Institute Genomics Platform"/>
            <consortium name="The Broad Institute Genome Sequencing Center for Infectious Disease"/>
            <person name="Wu L."/>
            <person name="Ma J."/>
        </authorList>
    </citation>
    <scope>NUCLEOTIDE SEQUENCE [LARGE SCALE GENOMIC DNA]</scope>
    <source>
        <strain evidence="9">JCM 18531</strain>
    </source>
</reference>
<gene>
    <name evidence="8" type="ORF">GCM10023349_38230</name>
</gene>
<comment type="caution">
    <text evidence="8">The sequence shown here is derived from an EMBL/GenBank/DDBJ whole genome shotgun (WGS) entry which is preliminary data.</text>
</comment>
<dbReference type="Proteomes" id="UP001499974">
    <property type="component" value="Unassembled WGS sequence"/>
</dbReference>
<evidence type="ECO:0000256" key="4">
    <source>
        <dbReference type="ARBA" id="ARBA00022989"/>
    </source>
</evidence>
<organism evidence="8 9">
    <name type="scientific">Nocardioides conyzicola</name>
    <dbReference type="NCBI Taxonomy" id="1651781"/>
    <lineage>
        <taxon>Bacteria</taxon>
        <taxon>Bacillati</taxon>
        <taxon>Actinomycetota</taxon>
        <taxon>Actinomycetes</taxon>
        <taxon>Propionibacteriales</taxon>
        <taxon>Nocardioidaceae</taxon>
        <taxon>Nocardioides</taxon>
    </lineage>
</organism>
<sequence>MPSPVTAPWHGRVRDPVFWNDLTQLAKTALAAVLAWVLATEVFSLSQSFLAPWAALLVVHATVYRTFSRGLRQVTAAVAGVVLAWAVGNALGLDTLSVAVVLTAGLVIGALPWFGEEAITVAATAMVVLTTGFSSDDSMLIERLGDTAIGIVVGLLVNAAVWPPLRRRTAITAMNRIDDDIGGLLTDMGSRLAVDYDDDDVAAWVERTRGLDGDIDHAWALVRQAQESSRMNPRRSARDLRDPRRSRDLLQRMEQAVADTRSMARTLGYESASWAGWDVEFRERWPRLLTDAGEAIAAADPRAIRAIHDRLNQLVDDLGGDGVRTAQWPVYGALVINLRNMLDAMDEVAAANPLGQPPLPLDRLQQLGSRGRARLETRASRDGDATPDP</sequence>
<comment type="subcellular location">
    <subcellularLocation>
        <location evidence="1">Cell membrane</location>
        <topology evidence="1">Multi-pass membrane protein</topology>
    </subcellularLocation>
</comment>
<keyword evidence="4 7" id="KW-1133">Transmembrane helix</keyword>
<evidence type="ECO:0000256" key="3">
    <source>
        <dbReference type="ARBA" id="ARBA00022692"/>
    </source>
</evidence>
<evidence type="ECO:0000313" key="9">
    <source>
        <dbReference type="Proteomes" id="UP001499974"/>
    </source>
</evidence>
<dbReference type="EMBL" id="BAABKM010000003">
    <property type="protein sequence ID" value="GAA4715162.1"/>
    <property type="molecule type" value="Genomic_DNA"/>
</dbReference>
<evidence type="ECO:0000256" key="1">
    <source>
        <dbReference type="ARBA" id="ARBA00004651"/>
    </source>
</evidence>
<name>A0ABP8XW05_9ACTN</name>
<evidence type="ECO:0000256" key="2">
    <source>
        <dbReference type="ARBA" id="ARBA00022475"/>
    </source>
</evidence>
<dbReference type="Pfam" id="PF06081">
    <property type="entry name" value="ArAE_1"/>
    <property type="match status" value="1"/>
</dbReference>
<evidence type="ECO:0000313" key="8">
    <source>
        <dbReference type="EMBL" id="GAA4715162.1"/>
    </source>
</evidence>
<keyword evidence="2" id="KW-1003">Cell membrane</keyword>
<feature type="transmembrane region" description="Helical" evidence="7">
    <location>
        <begin position="118"/>
        <end position="135"/>
    </location>
</feature>
<evidence type="ECO:0000256" key="7">
    <source>
        <dbReference type="SAM" id="Phobius"/>
    </source>
</evidence>
<feature type="transmembrane region" description="Helical" evidence="7">
    <location>
        <begin position="147"/>
        <end position="165"/>
    </location>
</feature>
<keyword evidence="9" id="KW-1185">Reference proteome</keyword>
<feature type="region of interest" description="Disordered" evidence="6">
    <location>
        <begin position="352"/>
        <end position="389"/>
    </location>
</feature>
<accession>A0ABP8XW05</accession>
<evidence type="ECO:0000256" key="6">
    <source>
        <dbReference type="SAM" id="MobiDB-lite"/>
    </source>
</evidence>
<feature type="compositionally biased region" description="Basic and acidic residues" evidence="6">
    <location>
        <begin position="373"/>
        <end position="389"/>
    </location>
</feature>
<protein>
    <submittedName>
        <fullName evidence="8">Aromatic acid exporter family protein</fullName>
    </submittedName>
</protein>
<keyword evidence="3 7" id="KW-0812">Transmembrane</keyword>
<dbReference type="RefSeq" id="WP_345523119.1">
    <property type="nucleotide sequence ID" value="NZ_BAABKM010000003.1"/>
</dbReference>
<keyword evidence="5 7" id="KW-0472">Membrane</keyword>